<organism evidence="1 2">
    <name type="scientific">Triplophysa rosa</name>
    <name type="common">Cave loach</name>
    <dbReference type="NCBI Taxonomy" id="992332"/>
    <lineage>
        <taxon>Eukaryota</taxon>
        <taxon>Metazoa</taxon>
        <taxon>Chordata</taxon>
        <taxon>Craniata</taxon>
        <taxon>Vertebrata</taxon>
        <taxon>Euteleostomi</taxon>
        <taxon>Actinopterygii</taxon>
        <taxon>Neopterygii</taxon>
        <taxon>Teleostei</taxon>
        <taxon>Ostariophysi</taxon>
        <taxon>Cypriniformes</taxon>
        <taxon>Nemacheilidae</taxon>
        <taxon>Triplophysa</taxon>
    </lineage>
</organism>
<dbReference type="AlphaFoldDB" id="A0A9W7TCQ1"/>
<feature type="non-terminal residue" evidence="1">
    <location>
        <position position="1"/>
    </location>
</feature>
<keyword evidence="2" id="KW-1185">Reference proteome</keyword>
<evidence type="ECO:0000313" key="2">
    <source>
        <dbReference type="Proteomes" id="UP001059041"/>
    </source>
</evidence>
<dbReference type="Proteomes" id="UP001059041">
    <property type="component" value="Linkage Group LG21"/>
</dbReference>
<sequence>GTPSMSYTPAKSIMAAASARCFIVKSPSNTTSQSPNIQDMLEKVMLSSLNLCGLITPFEKLSAALPLHHVMFILAKDKPRGLRKDVNRYAAAGLWYTTGTL</sequence>
<evidence type="ECO:0000313" key="1">
    <source>
        <dbReference type="EMBL" id="KAI7794106.1"/>
    </source>
</evidence>
<protein>
    <submittedName>
        <fullName evidence="1">Uncharacterized protein</fullName>
    </submittedName>
</protein>
<dbReference type="EMBL" id="JAFHDT010000021">
    <property type="protein sequence ID" value="KAI7794106.1"/>
    <property type="molecule type" value="Genomic_DNA"/>
</dbReference>
<reference evidence="1" key="1">
    <citation type="submission" date="2021-02" db="EMBL/GenBank/DDBJ databases">
        <title>Comparative genomics reveals that relaxation of natural selection precedes convergent phenotypic evolution of cavefish.</title>
        <authorList>
            <person name="Peng Z."/>
        </authorList>
    </citation>
    <scope>NUCLEOTIDE SEQUENCE</scope>
    <source>
        <tissue evidence="1">Muscle</tissue>
    </source>
</reference>
<accession>A0A9W7TCQ1</accession>
<proteinExistence type="predicted"/>
<comment type="caution">
    <text evidence="1">The sequence shown here is derived from an EMBL/GenBank/DDBJ whole genome shotgun (WGS) entry which is preliminary data.</text>
</comment>
<gene>
    <name evidence="1" type="ORF">IRJ41_014738</name>
</gene>
<name>A0A9W7TCQ1_TRIRA</name>